<keyword evidence="4" id="KW-1185">Reference proteome</keyword>
<feature type="region of interest" description="Disordered" evidence="1">
    <location>
        <begin position="1"/>
        <end position="32"/>
    </location>
</feature>
<proteinExistence type="predicted"/>
<keyword evidence="2" id="KW-0472">Membrane</keyword>
<protein>
    <submittedName>
        <fullName evidence="3">Uncharacterized protein</fullName>
    </submittedName>
</protein>
<dbReference type="EMBL" id="JAFFHB010000004">
    <property type="protein sequence ID" value="KAK4667353.1"/>
    <property type="molecule type" value="Genomic_DNA"/>
</dbReference>
<keyword evidence="2" id="KW-1133">Transmembrane helix</keyword>
<name>A0ABR0HGZ4_9PEZI</name>
<gene>
    <name evidence="3" type="ORF">QC763_308480</name>
</gene>
<feature type="compositionally biased region" description="Basic and acidic residues" evidence="1">
    <location>
        <begin position="1"/>
        <end position="15"/>
    </location>
</feature>
<organism evidence="3 4">
    <name type="scientific">Podospora pseudopauciseta</name>
    <dbReference type="NCBI Taxonomy" id="2093780"/>
    <lineage>
        <taxon>Eukaryota</taxon>
        <taxon>Fungi</taxon>
        <taxon>Dikarya</taxon>
        <taxon>Ascomycota</taxon>
        <taxon>Pezizomycotina</taxon>
        <taxon>Sordariomycetes</taxon>
        <taxon>Sordariomycetidae</taxon>
        <taxon>Sordariales</taxon>
        <taxon>Podosporaceae</taxon>
        <taxon>Podospora</taxon>
    </lineage>
</organism>
<evidence type="ECO:0000313" key="3">
    <source>
        <dbReference type="EMBL" id="KAK4667353.1"/>
    </source>
</evidence>
<accession>A0ABR0HGZ4</accession>
<dbReference type="Proteomes" id="UP001326199">
    <property type="component" value="Unassembled WGS sequence"/>
</dbReference>
<dbReference type="RefSeq" id="XP_062767319.1">
    <property type="nucleotide sequence ID" value="XM_062911296.1"/>
</dbReference>
<dbReference type="GeneID" id="87931639"/>
<reference evidence="3 4" key="1">
    <citation type="journal article" date="2023" name="bioRxiv">
        <title>High-quality genome assemblies of four members of thePodospora anserinaspecies complex.</title>
        <authorList>
            <person name="Ament-Velasquez S.L."/>
            <person name="Vogan A.A."/>
            <person name="Wallerman O."/>
            <person name="Hartmann F."/>
            <person name="Gautier V."/>
            <person name="Silar P."/>
            <person name="Giraud T."/>
            <person name="Johannesson H."/>
        </authorList>
    </citation>
    <scope>NUCLEOTIDE SEQUENCE [LARGE SCALE GENOMIC DNA]</scope>
    <source>
        <strain evidence="3 4">CBS 411.78</strain>
    </source>
</reference>
<feature type="transmembrane region" description="Helical" evidence="2">
    <location>
        <begin position="38"/>
        <end position="59"/>
    </location>
</feature>
<keyword evidence="2" id="KW-0812">Transmembrane</keyword>
<comment type="caution">
    <text evidence="3">The sequence shown here is derived from an EMBL/GenBank/DDBJ whole genome shotgun (WGS) entry which is preliminary data.</text>
</comment>
<evidence type="ECO:0000256" key="1">
    <source>
        <dbReference type="SAM" id="MobiDB-lite"/>
    </source>
</evidence>
<sequence length="80" mass="8969">MGVDEKVRASGEQVRDTLPTVNPDVEKSQPPKPSLHPAFYVTIWISLSSSVILFNKWILSTLGFGKDAYNQECTRKQNTC</sequence>
<evidence type="ECO:0000256" key="2">
    <source>
        <dbReference type="SAM" id="Phobius"/>
    </source>
</evidence>
<evidence type="ECO:0000313" key="4">
    <source>
        <dbReference type="Proteomes" id="UP001326199"/>
    </source>
</evidence>